<evidence type="ECO:0000256" key="1">
    <source>
        <dbReference type="ARBA" id="ARBA00004429"/>
    </source>
</evidence>
<dbReference type="InterPro" id="IPR004089">
    <property type="entry name" value="MCPsignal_dom"/>
</dbReference>
<dbReference type="CDD" id="cd11386">
    <property type="entry name" value="MCP_signal"/>
    <property type="match status" value="1"/>
</dbReference>
<evidence type="ECO:0000256" key="8">
    <source>
        <dbReference type="SAM" id="Phobius"/>
    </source>
</evidence>
<dbReference type="RefSeq" id="WP_138094897.1">
    <property type="nucleotide sequence ID" value="NZ_CP040428.1"/>
</dbReference>
<protein>
    <submittedName>
        <fullName evidence="12">HAMP domain-containing protein</fullName>
    </submittedName>
</protein>
<keyword evidence="8" id="KW-1133">Transmembrane helix</keyword>
<dbReference type="EMBL" id="CP040428">
    <property type="protein sequence ID" value="QCT19008.1"/>
    <property type="molecule type" value="Genomic_DNA"/>
</dbReference>
<evidence type="ECO:0000259" key="9">
    <source>
        <dbReference type="PROSITE" id="PS50111"/>
    </source>
</evidence>
<dbReference type="SUPFAM" id="SSF47170">
    <property type="entry name" value="Aspartate receptor, ligand-binding domain"/>
    <property type="match status" value="1"/>
</dbReference>
<dbReference type="Pfam" id="PF00015">
    <property type="entry name" value="MCPsignal"/>
    <property type="match status" value="1"/>
</dbReference>
<comment type="subcellular location">
    <subcellularLocation>
        <location evidence="1">Cell inner membrane</location>
        <topology evidence="1">Multi-pass membrane protein</topology>
    </subcellularLocation>
</comment>
<evidence type="ECO:0000256" key="6">
    <source>
        <dbReference type="PROSITE-ProRule" id="PRU00284"/>
    </source>
</evidence>
<accession>A0A4P8YH33</accession>
<dbReference type="GO" id="GO:0004888">
    <property type="term" value="F:transmembrane signaling receptor activity"/>
    <property type="evidence" value="ECO:0007669"/>
    <property type="project" value="InterPro"/>
</dbReference>
<evidence type="ECO:0000256" key="7">
    <source>
        <dbReference type="SAM" id="MobiDB-lite"/>
    </source>
</evidence>
<evidence type="ECO:0000259" key="11">
    <source>
        <dbReference type="PROSITE" id="PS50885"/>
    </source>
</evidence>
<sequence length="553" mass="60855">MKTLKLSTYLKGALVIFCVITFITNAMVIINANKTRDSFALFSLADRNSREISRLVDALYSVRGDLNYVHNDPNMSHETIDRKHREIQESIARAKEHARIFQGLERSSAETRMSAEEIVKAFNALVARYDGNIQQLENYNNTGFDNGEYERKLSTAIDRYMQQNKAVSLHAQTDAAGDRTKAIWTAIVFIIVTVFISVFASFWLRKNLFQRLSLTANTLESIGHGELYHNFDPGPRNEIGEMLLALKNMQTSLVDMVSKIQGGSANITTSAGRIEVGNNDLSSRTEQQAAALQETAASMEELRITVKQNADNARHASQLTVHASDVARKGGEVMTNVIQTMDQITESSRRIADINSVIDSIANQTNILALNAAVEAARAGEQGRGFAVVASEVRNLAKRSSDAAKEISGLISHSVESVNDGAKLVEKAGETIQGIVTSVAQVSDIMNEITSATDEQSTGIDQIAQAINEMDLVTQQNASLVEEVASVSTTMSSQANALKSSVSIFQIREHQEPVRHKIVRPEPKIAHVETPAKPARQPAKEEKTEVHDEWDTF</sequence>
<feature type="domain" description="HAMP" evidence="11">
    <location>
        <begin position="206"/>
        <end position="258"/>
    </location>
</feature>
<proteinExistence type="inferred from homology"/>
<dbReference type="PANTHER" id="PTHR43531">
    <property type="entry name" value="PROTEIN ICFG"/>
    <property type="match status" value="1"/>
</dbReference>
<dbReference type="OrthoDB" id="6466596at2"/>
<dbReference type="KEGG" id="izh:FEM41_04755"/>
<feature type="transmembrane region" description="Helical" evidence="8">
    <location>
        <begin position="182"/>
        <end position="204"/>
    </location>
</feature>
<dbReference type="SMART" id="SM00283">
    <property type="entry name" value="MA"/>
    <property type="match status" value="1"/>
</dbReference>
<dbReference type="PANTHER" id="PTHR43531:SF14">
    <property type="entry name" value="METHYL-ACCEPTING CHEMOTAXIS PROTEIN I-RELATED"/>
    <property type="match status" value="1"/>
</dbReference>
<feature type="transmembrane region" description="Helical" evidence="8">
    <location>
        <begin position="12"/>
        <end position="30"/>
    </location>
</feature>
<gene>
    <name evidence="12" type="ORF">FEM41_04755</name>
</gene>
<dbReference type="Gene3D" id="1.20.120.30">
    <property type="entry name" value="Aspartate receptor, ligand-binding domain"/>
    <property type="match status" value="1"/>
</dbReference>
<reference evidence="12 13" key="1">
    <citation type="submission" date="2019-05" db="EMBL/GenBank/DDBJ databases">
        <title>Complete genome sequence of Izhakiella calystegiae KSNA2, an endophyte isolated from beach morning glory (Calystegia soldanella).</title>
        <authorList>
            <person name="Jiang L."/>
            <person name="Jeong J.C."/>
            <person name="Kim C.Y."/>
            <person name="Kim D.H."/>
            <person name="Kim S.W."/>
            <person name="Lee j."/>
        </authorList>
    </citation>
    <scope>NUCLEOTIDE SEQUENCE [LARGE SCALE GENOMIC DNA]</scope>
    <source>
        <strain evidence="12 13">KSNA2</strain>
    </source>
</reference>
<dbReference type="Pfam" id="PF00672">
    <property type="entry name" value="HAMP"/>
    <property type="match status" value="1"/>
</dbReference>
<evidence type="ECO:0000256" key="2">
    <source>
        <dbReference type="ARBA" id="ARBA00022481"/>
    </source>
</evidence>
<dbReference type="Proteomes" id="UP000302163">
    <property type="component" value="Chromosome"/>
</dbReference>
<keyword evidence="4 6" id="KW-0807">Transducer</keyword>
<evidence type="ECO:0000256" key="4">
    <source>
        <dbReference type="ARBA" id="ARBA00023224"/>
    </source>
</evidence>
<dbReference type="GO" id="GO:0005886">
    <property type="term" value="C:plasma membrane"/>
    <property type="evidence" value="ECO:0007669"/>
    <property type="project" value="UniProtKB-SubCell"/>
</dbReference>
<dbReference type="Gene3D" id="1.10.287.950">
    <property type="entry name" value="Methyl-accepting chemotaxis protein"/>
    <property type="match status" value="1"/>
</dbReference>
<name>A0A4P8YH33_9ENTR</name>
<dbReference type="GO" id="GO:0007165">
    <property type="term" value="P:signal transduction"/>
    <property type="evidence" value="ECO:0007669"/>
    <property type="project" value="UniProtKB-KW"/>
</dbReference>
<dbReference type="InterPro" id="IPR003660">
    <property type="entry name" value="HAMP_dom"/>
</dbReference>
<keyword evidence="13" id="KW-1185">Reference proteome</keyword>
<dbReference type="SUPFAM" id="SSF58104">
    <property type="entry name" value="Methyl-accepting chemotaxis protein (MCP) signaling domain"/>
    <property type="match status" value="1"/>
</dbReference>
<dbReference type="PROSITE" id="PS50192">
    <property type="entry name" value="T_SNARE"/>
    <property type="match status" value="1"/>
</dbReference>
<evidence type="ECO:0000313" key="12">
    <source>
        <dbReference type="EMBL" id="QCT19008.1"/>
    </source>
</evidence>
<evidence type="ECO:0000259" key="10">
    <source>
        <dbReference type="PROSITE" id="PS50192"/>
    </source>
</evidence>
<dbReference type="InterPro" id="IPR051310">
    <property type="entry name" value="MCP_chemotaxis"/>
</dbReference>
<dbReference type="InterPro" id="IPR035440">
    <property type="entry name" value="4HB_MCP_dom_sf"/>
</dbReference>
<evidence type="ECO:0000313" key="13">
    <source>
        <dbReference type="Proteomes" id="UP000302163"/>
    </source>
</evidence>
<dbReference type="InterPro" id="IPR004090">
    <property type="entry name" value="Chemotax_Me-accpt_rcpt"/>
</dbReference>
<dbReference type="InterPro" id="IPR000727">
    <property type="entry name" value="T_SNARE_dom"/>
</dbReference>
<feature type="domain" description="T-SNARE coiled-coil homology" evidence="10">
    <location>
        <begin position="422"/>
        <end position="484"/>
    </location>
</feature>
<keyword evidence="8" id="KW-0812">Transmembrane</keyword>
<keyword evidence="3" id="KW-0145">Chemotaxis</keyword>
<feature type="compositionally biased region" description="Basic and acidic residues" evidence="7">
    <location>
        <begin position="538"/>
        <end position="553"/>
    </location>
</feature>
<comment type="similarity">
    <text evidence="5">Belongs to the methyl-accepting chemotaxis (MCP) protein family.</text>
</comment>
<organism evidence="12 13">
    <name type="scientific">Jejubacter calystegiae</name>
    <dbReference type="NCBI Taxonomy" id="2579935"/>
    <lineage>
        <taxon>Bacteria</taxon>
        <taxon>Pseudomonadati</taxon>
        <taxon>Pseudomonadota</taxon>
        <taxon>Gammaproteobacteria</taxon>
        <taxon>Enterobacterales</taxon>
        <taxon>Enterobacteriaceae</taxon>
        <taxon>Jejubacter</taxon>
    </lineage>
</organism>
<dbReference type="PRINTS" id="PR00260">
    <property type="entry name" value="CHEMTRNSDUCR"/>
</dbReference>
<keyword evidence="8" id="KW-0472">Membrane</keyword>
<dbReference type="PROSITE" id="PS50111">
    <property type="entry name" value="CHEMOTAXIS_TRANSDUC_2"/>
    <property type="match status" value="1"/>
</dbReference>
<dbReference type="AlphaFoldDB" id="A0A4P8YH33"/>
<dbReference type="FunFam" id="1.10.287.950:FF:000001">
    <property type="entry name" value="Methyl-accepting chemotaxis sensory transducer"/>
    <property type="match status" value="1"/>
</dbReference>
<feature type="domain" description="Methyl-accepting transducer" evidence="9">
    <location>
        <begin position="263"/>
        <end position="492"/>
    </location>
</feature>
<dbReference type="PROSITE" id="PS50885">
    <property type="entry name" value="HAMP"/>
    <property type="match status" value="1"/>
</dbReference>
<feature type="region of interest" description="Disordered" evidence="7">
    <location>
        <begin position="526"/>
        <end position="553"/>
    </location>
</feature>
<dbReference type="GO" id="GO:0006935">
    <property type="term" value="P:chemotaxis"/>
    <property type="evidence" value="ECO:0007669"/>
    <property type="project" value="UniProtKB-KW"/>
</dbReference>
<evidence type="ECO:0000256" key="5">
    <source>
        <dbReference type="ARBA" id="ARBA00029447"/>
    </source>
</evidence>
<keyword evidence="2" id="KW-0488">Methylation</keyword>
<evidence type="ECO:0000256" key="3">
    <source>
        <dbReference type="ARBA" id="ARBA00022500"/>
    </source>
</evidence>